<gene>
    <name evidence="4" type="primary">bioH</name>
    <name evidence="4" type="ORF">NCTC12391_00418</name>
</gene>
<proteinExistence type="predicted"/>
<dbReference type="AlphaFoldDB" id="A0A449CZQ1"/>
<dbReference type="PANTHER" id="PTHR43798:SF31">
    <property type="entry name" value="AB HYDROLASE SUPERFAMILY PROTEIN YCLE"/>
    <property type="match status" value="1"/>
</dbReference>
<evidence type="ECO:0000313" key="4">
    <source>
        <dbReference type="EMBL" id="VEW10844.1"/>
    </source>
</evidence>
<dbReference type="EMBL" id="CAACXN010000010">
    <property type="protein sequence ID" value="VEW10844.1"/>
    <property type="molecule type" value="Genomic_DNA"/>
</dbReference>
<dbReference type="PANTHER" id="PTHR43798">
    <property type="entry name" value="MONOACYLGLYCEROL LIPASE"/>
    <property type="match status" value="1"/>
</dbReference>
<dbReference type="Pfam" id="PF12697">
    <property type="entry name" value="Abhydrolase_6"/>
    <property type="match status" value="1"/>
</dbReference>
<evidence type="ECO:0000259" key="3">
    <source>
        <dbReference type="Pfam" id="PF12697"/>
    </source>
</evidence>
<dbReference type="Gene3D" id="3.40.50.1820">
    <property type="entry name" value="alpha/beta hydrolase"/>
    <property type="match status" value="1"/>
</dbReference>
<reference evidence="4 5" key="1">
    <citation type="submission" date="2019-02" db="EMBL/GenBank/DDBJ databases">
        <authorList>
            <consortium name="Pathogen Informatics"/>
        </authorList>
    </citation>
    <scope>NUCLEOTIDE SEQUENCE [LARGE SCALE GENOMIC DNA]</scope>
    <source>
        <strain evidence="4 5">3012STDY7078520</strain>
    </source>
</reference>
<feature type="domain" description="AB hydrolase-1" evidence="3">
    <location>
        <begin position="10"/>
        <end position="236"/>
    </location>
</feature>
<dbReference type="InterPro" id="IPR000073">
    <property type="entry name" value="AB_hydrolase_1"/>
</dbReference>
<evidence type="ECO:0000256" key="2">
    <source>
        <dbReference type="SAM" id="MobiDB-lite"/>
    </source>
</evidence>
<protein>
    <submittedName>
        <fullName evidence="4">Pimelyl-[acyl-carrier protein] methyl ester esterase</fullName>
        <ecNumber evidence="4">3.1.1.85</ecNumber>
    </submittedName>
</protein>
<organism evidence="4 5">
    <name type="scientific">Brevibacterium casei</name>
    <dbReference type="NCBI Taxonomy" id="33889"/>
    <lineage>
        <taxon>Bacteria</taxon>
        <taxon>Bacillati</taxon>
        <taxon>Actinomycetota</taxon>
        <taxon>Actinomycetes</taxon>
        <taxon>Micrococcales</taxon>
        <taxon>Brevibacteriaceae</taxon>
        <taxon>Brevibacterium</taxon>
    </lineage>
</organism>
<dbReference type="GO" id="GO:0090499">
    <property type="term" value="F:pimelyl-[acyl-carrier protein] methyl ester esterase activity"/>
    <property type="evidence" value="ECO:0007669"/>
    <property type="project" value="UniProtKB-EC"/>
</dbReference>
<dbReference type="RefSeq" id="WP_223289821.1">
    <property type="nucleotide sequence ID" value="NZ_CAACXN010000010.1"/>
</dbReference>
<dbReference type="InterPro" id="IPR050266">
    <property type="entry name" value="AB_hydrolase_sf"/>
</dbReference>
<evidence type="ECO:0000256" key="1">
    <source>
        <dbReference type="ARBA" id="ARBA00022801"/>
    </source>
</evidence>
<feature type="region of interest" description="Disordered" evidence="2">
    <location>
        <begin position="252"/>
        <end position="285"/>
    </location>
</feature>
<dbReference type="InterPro" id="IPR029058">
    <property type="entry name" value="AB_hydrolase_fold"/>
</dbReference>
<name>A0A449CZQ1_9MICO</name>
<feature type="compositionally biased region" description="Basic and acidic residues" evidence="2">
    <location>
        <begin position="268"/>
        <end position="285"/>
    </location>
</feature>
<dbReference type="Proteomes" id="UP000386281">
    <property type="component" value="Unassembled WGS sequence"/>
</dbReference>
<accession>A0A449CZQ1</accession>
<keyword evidence="1 4" id="KW-0378">Hydrolase</keyword>
<dbReference type="SUPFAM" id="SSF53474">
    <property type="entry name" value="alpha/beta-Hydrolases"/>
    <property type="match status" value="1"/>
</dbReference>
<sequence>MMAEDAGTPVVLLHGVGLDRTVWARVEDRLDRPTVALDLPGHGSQPPLTEATTLEDMAGDIAARMPAGPVHLVGFSLGSLIAQQLAATLPGRVRTLTCVSSVAARTDDEAAAVRARLDGAYEDFTGSMERALDRWFPAGESPETTDWREETRTVLLANDPDSYRHAYAVFATGDRAIAPRLPAITAPTLAITGERDPGSTPDMSRRLGALITGAEVVIIPGARHMLPVTHPETLARRVGALIDDSAVPTDLDAVLDDDSPVAQGGSPVDHDHTAVAHDHSERSQR</sequence>
<dbReference type="EC" id="3.1.1.85" evidence="4"/>
<evidence type="ECO:0000313" key="5">
    <source>
        <dbReference type="Proteomes" id="UP000386281"/>
    </source>
</evidence>
<dbReference type="GO" id="GO:0016020">
    <property type="term" value="C:membrane"/>
    <property type="evidence" value="ECO:0007669"/>
    <property type="project" value="TreeGrafter"/>
</dbReference>